<keyword evidence="10" id="KW-1185">Reference proteome</keyword>
<evidence type="ECO:0000256" key="6">
    <source>
        <dbReference type="RuleBase" id="RU000677"/>
    </source>
</evidence>
<dbReference type="HAMAP" id="MF_01988">
    <property type="entry name" value="Succ_CoA_alpha"/>
    <property type="match status" value="1"/>
</dbReference>
<dbReference type="Gene3D" id="3.40.50.261">
    <property type="entry name" value="Succinyl-CoA synthetase domains"/>
    <property type="match status" value="1"/>
</dbReference>
<evidence type="ECO:0000256" key="3">
    <source>
        <dbReference type="ARBA" id="ARBA00022741"/>
    </source>
</evidence>
<comment type="pathway">
    <text evidence="4 7">Carbohydrate metabolism; tricarboxylic acid cycle; succinate from succinyl-CoA (ligase route): step 1/1.</text>
</comment>
<dbReference type="PROSITE" id="PS00399">
    <property type="entry name" value="SUCCINYL_COA_LIG_2"/>
    <property type="match status" value="1"/>
</dbReference>
<dbReference type="GO" id="GO:0009361">
    <property type="term" value="C:succinate-CoA ligase complex (ADP-forming)"/>
    <property type="evidence" value="ECO:0007669"/>
    <property type="project" value="TreeGrafter"/>
</dbReference>
<dbReference type="FunFam" id="3.40.50.261:FF:000006">
    <property type="entry name" value="Succinate--CoA ligase [ADP-forming] subunit alpha"/>
    <property type="match status" value="1"/>
</dbReference>
<evidence type="ECO:0000256" key="1">
    <source>
        <dbReference type="ARBA" id="ARBA00022532"/>
    </source>
</evidence>
<dbReference type="InterPro" id="IPR003781">
    <property type="entry name" value="CoA-bd"/>
</dbReference>
<dbReference type="PROSITE" id="PS01216">
    <property type="entry name" value="SUCCINYL_COA_LIG_1"/>
    <property type="match status" value="1"/>
</dbReference>
<keyword evidence="2 4" id="KW-0436">Ligase</keyword>
<dbReference type="GO" id="GO:0004775">
    <property type="term" value="F:succinate-CoA ligase (ADP-forming) activity"/>
    <property type="evidence" value="ECO:0007669"/>
    <property type="project" value="UniProtKB-UniRule"/>
</dbReference>
<evidence type="ECO:0000259" key="8">
    <source>
        <dbReference type="SMART" id="SM00881"/>
    </source>
</evidence>
<dbReference type="EMBL" id="LR134350">
    <property type="protein sequence ID" value="VEG30046.1"/>
    <property type="molecule type" value="Genomic_DNA"/>
</dbReference>
<dbReference type="Gene3D" id="3.40.50.720">
    <property type="entry name" value="NAD(P)-binding Rossmann-like Domain"/>
    <property type="match status" value="1"/>
</dbReference>
<keyword evidence="3 4" id="KW-0547">Nucleotide-binding</keyword>
<dbReference type="GO" id="GO:0004776">
    <property type="term" value="F:succinate-CoA ligase (GDP-forming) activity"/>
    <property type="evidence" value="ECO:0007669"/>
    <property type="project" value="TreeGrafter"/>
</dbReference>
<dbReference type="AlphaFoldDB" id="A0A448HK15"/>
<dbReference type="InterPro" id="IPR016102">
    <property type="entry name" value="Succinyl-CoA_synth-like"/>
</dbReference>
<feature type="binding site" evidence="4">
    <location>
        <position position="43"/>
    </location>
    <ligand>
        <name>CoA</name>
        <dbReference type="ChEBI" id="CHEBI:57287"/>
    </ligand>
</feature>
<feature type="binding site" evidence="4">
    <location>
        <begin position="17"/>
        <end position="20"/>
    </location>
    <ligand>
        <name>CoA</name>
        <dbReference type="ChEBI" id="CHEBI:57287"/>
    </ligand>
</feature>
<comment type="catalytic activity">
    <reaction evidence="4">
        <text>GTP + succinate + CoA = succinyl-CoA + GDP + phosphate</text>
        <dbReference type="Rhea" id="RHEA:22120"/>
        <dbReference type="ChEBI" id="CHEBI:30031"/>
        <dbReference type="ChEBI" id="CHEBI:37565"/>
        <dbReference type="ChEBI" id="CHEBI:43474"/>
        <dbReference type="ChEBI" id="CHEBI:57287"/>
        <dbReference type="ChEBI" id="CHEBI:57292"/>
        <dbReference type="ChEBI" id="CHEBI:58189"/>
    </reaction>
</comment>
<dbReference type="PRINTS" id="PR01798">
    <property type="entry name" value="SCOASYNTHASE"/>
</dbReference>
<dbReference type="OrthoDB" id="9807196at2"/>
<evidence type="ECO:0000256" key="4">
    <source>
        <dbReference type="HAMAP-Rule" id="MF_01988"/>
    </source>
</evidence>
<dbReference type="Pfam" id="PF02629">
    <property type="entry name" value="CoA_binding"/>
    <property type="match status" value="1"/>
</dbReference>
<dbReference type="PIRSF" id="PIRSF001553">
    <property type="entry name" value="SucCS_alpha"/>
    <property type="match status" value="1"/>
</dbReference>
<evidence type="ECO:0000256" key="2">
    <source>
        <dbReference type="ARBA" id="ARBA00022598"/>
    </source>
</evidence>
<comment type="subunit">
    <text evidence="4 7">Heterotetramer of two alpha and two beta subunits.</text>
</comment>
<feature type="domain" description="CoA-binding" evidence="8">
    <location>
        <begin position="4"/>
        <end position="118"/>
    </location>
</feature>
<evidence type="ECO:0000256" key="7">
    <source>
        <dbReference type="RuleBase" id="RU000699"/>
    </source>
</evidence>
<dbReference type="SUPFAM" id="SSF51735">
    <property type="entry name" value="NAD(P)-binding Rossmann-fold domains"/>
    <property type="match status" value="1"/>
</dbReference>
<organism evidence="9 10">
    <name type="scientific">Actinomyces howellii</name>
    <dbReference type="NCBI Taxonomy" id="52771"/>
    <lineage>
        <taxon>Bacteria</taxon>
        <taxon>Bacillati</taxon>
        <taxon>Actinomycetota</taxon>
        <taxon>Actinomycetes</taxon>
        <taxon>Actinomycetales</taxon>
        <taxon>Actinomycetaceae</taxon>
        <taxon>Actinomyces</taxon>
    </lineage>
</organism>
<dbReference type="GO" id="GO:0006099">
    <property type="term" value="P:tricarboxylic acid cycle"/>
    <property type="evidence" value="ECO:0007669"/>
    <property type="project" value="UniProtKB-UniRule"/>
</dbReference>
<dbReference type="PANTHER" id="PTHR11117:SF2">
    <property type="entry name" value="SUCCINATE--COA LIGASE [ADP_GDP-FORMING] SUBUNIT ALPHA, MITOCHONDRIAL"/>
    <property type="match status" value="1"/>
</dbReference>
<dbReference type="KEGG" id="ahw:NCTC11636_02521"/>
<sequence length="315" mass="31985">MSIFLTESDKVLVQGMTGAEGRKHTRRMLSAGTKVVAGVNPRKAGTTVAFDVEPIGPGAQAVSPGTVEVPVYGTVEEAARATGAQVSVVFVPPAFAKDAVIEAVDAGMRLVVVITEGIPVADATYARAYAAGRGVQIIGPNCPGIISPGRSNVGITPPDITGPGPIGLVSKSGTLTYQLMHELRDLGFTTCIGIGGDPVVGTTHIDALAAFEADPDTRLVVMIGEIGGDAEERAAAYIAEHMTTPVVAYVAGFTAPEGKTMGHAGAIVSGSAGTAAAKKTALEAAGVRVGRTPTETAEIARDLYRRTSSVAAHGA</sequence>
<dbReference type="InterPro" id="IPR005810">
    <property type="entry name" value="CoA_lig_alpha"/>
</dbReference>
<dbReference type="NCBIfam" id="NF004230">
    <property type="entry name" value="PRK05678.1"/>
    <property type="match status" value="1"/>
</dbReference>
<accession>A0A448HK15</accession>
<name>A0A448HK15_9ACTO</name>
<dbReference type="InterPro" id="IPR017440">
    <property type="entry name" value="Cit_synth/succinyl-CoA_lig_AS"/>
</dbReference>
<dbReference type="SMART" id="SM00881">
    <property type="entry name" value="CoA_binding"/>
    <property type="match status" value="1"/>
</dbReference>
<comment type="function">
    <text evidence="4 7">Succinyl-CoA synthetase functions in the citric acid cycle (TCA), coupling the hydrolysis of succinyl-CoA to the synthesis of either ATP or GTP and thus represents the only step of substrate-level phosphorylation in the TCA. The alpha subunit of the enzyme binds the substrates coenzyme A and phosphate, while succinate binding and nucleotide specificity is provided by the beta subunit.</text>
</comment>
<comment type="catalytic activity">
    <reaction evidence="4 7">
        <text>succinate + ATP + CoA = succinyl-CoA + ADP + phosphate</text>
        <dbReference type="Rhea" id="RHEA:17661"/>
        <dbReference type="ChEBI" id="CHEBI:30031"/>
        <dbReference type="ChEBI" id="CHEBI:30616"/>
        <dbReference type="ChEBI" id="CHEBI:43474"/>
        <dbReference type="ChEBI" id="CHEBI:57287"/>
        <dbReference type="ChEBI" id="CHEBI:57292"/>
        <dbReference type="ChEBI" id="CHEBI:456216"/>
        <dbReference type="EC" id="6.2.1.5"/>
    </reaction>
</comment>
<proteinExistence type="inferred from homology"/>
<evidence type="ECO:0000313" key="9">
    <source>
        <dbReference type="EMBL" id="VEG30046.1"/>
    </source>
</evidence>
<feature type="active site" description="Tele-phosphohistidine intermediate" evidence="4 5">
    <location>
        <position position="263"/>
    </location>
</feature>
<dbReference type="NCBIfam" id="TIGR01019">
    <property type="entry name" value="sucCoAalpha"/>
    <property type="match status" value="1"/>
</dbReference>
<reference evidence="9 10" key="1">
    <citation type="submission" date="2018-12" db="EMBL/GenBank/DDBJ databases">
        <authorList>
            <consortium name="Pathogen Informatics"/>
        </authorList>
    </citation>
    <scope>NUCLEOTIDE SEQUENCE [LARGE SCALE GENOMIC DNA]</scope>
    <source>
        <strain evidence="9 10">NCTC11636</strain>
    </source>
</reference>
<dbReference type="InterPro" id="IPR036291">
    <property type="entry name" value="NAD(P)-bd_dom_sf"/>
</dbReference>
<evidence type="ECO:0000313" key="10">
    <source>
        <dbReference type="Proteomes" id="UP000266895"/>
    </source>
</evidence>
<feature type="binding site" evidence="4">
    <location>
        <position position="177"/>
    </location>
    <ligand>
        <name>substrate</name>
        <note>ligand shared with subunit beta</note>
    </ligand>
</feature>
<dbReference type="SUPFAM" id="SSF52210">
    <property type="entry name" value="Succinyl-CoA synthetase domains"/>
    <property type="match status" value="1"/>
</dbReference>
<protein>
    <recommendedName>
        <fullName evidence="4">Succinate--CoA ligase [ADP-forming] subunit alpha</fullName>
        <ecNumber evidence="4">6.2.1.5</ecNumber>
    </recommendedName>
    <alternativeName>
        <fullName evidence="4">Succinyl-CoA synthetase subunit alpha</fullName>
        <shortName evidence="4">SCS-alpha</shortName>
    </alternativeName>
</protein>
<dbReference type="EC" id="6.2.1.5" evidence="4"/>
<evidence type="ECO:0000256" key="5">
    <source>
        <dbReference type="PIRSR" id="PIRSR001553-1"/>
    </source>
</evidence>
<dbReference type="InterPro" id="IPR033847">
    <property type="entry name" value="Citrt_syn/SCS-alpha_CS"/>
</dbReference>
<comment type="similarity">
    <text evidence="4 6">Belongs to the succinate/malate CoA ligase alpha subunit family.</text>
</comment>
<dbReference type="GO" id="GO:0005829">
    <property type="term" value="C:cytosol"/>
    <property type="evidence" value="ECO:0007669"/>
    <property type="project" value="TreeGrafter"/>
</dbReference>
<dbReference type="Pfam" id="PF00549">
    <property type="entry name" value="Ligase_CoA"/>
    <property type="match status" value="1"/>
</dbReference>
<feature type="binding site" evidence="4">
    <location>
        <begin position="114"/>
        <end position="116"/>
    </location>
    <ligand>
        <name>CoA</name>
        <dbReference type="ChEBI" id="CHEBI:57287"/>
    </ligand>
</feature>
<keyword evidence="1 4" id="KW-0816">Tricarboxylic acid cycle</keyword>
<dbReference type="Proteomes" id="UP000266895">
    <property type="component" value="Chromosome"/>
</dbReference>
<gene>
    <name evidence="4 9" type="primary">sucD</name>
    <name evidence="9" type="ORF">NCTC11636_02521</name>
</gene>
<dbReference type="InterPro" id="IPR005811">
    <property type="entry name" value="SUCC_ACL_C"/>
</dbReference>
<dbReference type="PANTHER" id="PTHR11117">
    <property type="entry name" value="SUCCINYL-COA LIGASE SUBUNIT ALPHA"/>
    <property type="match status" value="1"/>
</dbReference>
<dbReference type="RefSeq" id="WP_126383604.1">
    <property type="nucleotide sequence ID" value="NZ_LR134350.1"/>
</dbReference>
<dbReference type="UniPathway" id="UPA00223">
    <property type="reaction ID" value="UER00999"/>
</dbReference>
<dbReference type="GO" id="GO:0000166">
    <property type="term" value="F:nucleotide binding"/>
    <property type="evidence" value="ECO:0007669"/>
    <property type="project" value="UniProtKB-KW"/>
</dbReference>